<evidence type="ECO:0000313" key="1">
    <source>
        <dbReference type="EMBL" id="PFG39753.1"/>
    </source>
</evidence>
<comment type="caution">
    <text evidence="1">The sequence shown here is derived from an EMBL/GenBank/DDBJ whole genome shotgun (WGS) entry which is preliminary data.</text>
</comment>
<dbReference type="EMBL" id="PDJI01000004">
    <property type="protein sequence ID" value="PFG39753.1"/>
    <property type="molecule type" value="Genomic_DNA"/>
</dbReference>
<sequence length="95" mass="10307">MAVLVMARLSGDPDELAEKVQQHLTPVMDEVAPPRGALWHALARTPDGVMVVDVWETAEGLAGTLGEQRVQDAIAQGALPDPQIEVYDLLDHRTL</sequence>
<accession>A0A2A9ELS3</accession>
<gene>
    <name evidence="1" type="ORF">ATJ97_2266</name>
</gene>
<name>A0A2A9ELS3_9MICO</name>
<proteinExistence type="predicted"/>
<keyword evidence="2" id="KW-1185">Reference proteome</keyword>
<protein>
    <recommendedName>
        <fullName evidence="3">Antibiotic biosynthesis monooxygenase</fullName>
    </recommendedName>
</protein>
<evidence type="ECO:0000313" key="2">
    <source>
        <dbReference type="Proteomes" id="UP000222106"/>
    </source>
</evidence>
<reference evidence="1 2" key="1">
    <citation type="submission" date="2017-10" db="EMBL/GenBank/DDBJ databases">
        <title>Sequencing the genomes of 1000 actinobacteria strains.</title>
        <authorList>
            <person name="Klenk H.-P."/>
        </authorList>
    </citation>
    <scope>NUCLEOTIDE SEQUENCE [LARGE SCALE GENOMIC DNA]</scope>
    <source>
        <strain evidence="1 2">DSM 21838</strain>
    </source>
</reference>
<organism evidence="1 2">
    <name type="scientific">Georgenia soli</name>
    <dbReference type="NCBI Taxonomy" id="638953"/>
    <lineage>
        <taxon>Bacteria</taxon>
        <taxon>Bacillati</taxon>
        <taxon>Actinomycetota</taxon>
        <taxon>Actinomycetes</taxon>
        <taxon>Micrococcales</taxon>
        <taxon>Bogoriellaceae</taxon>
        <taxon>Georgenia</taxon>
    </lineage>
</organism>
<evidence type="ECO:0008006" key="3">
    <source>
        <dbReference type="Google" id="ProtNLM"/>
    </source>
</evidence>
<dbReference type="AlphaFoldDB" id="A0A2A9ELS3"/>
<dbReference type="Proteomes" id="UP000222106">
    <property type="component" value="Unassembled WGS sequence"/>
</dbReference>